<dbReference type="Proteomes" id="UP000292974">
    <property type="component" value="Unassembled WGS sequence"/>
</dbReference>
<accession>A0A7M3DJ66</accession>
<dbReference type="AlphaFoldDB" id="A0A7M3DJ66"/>
<gene>
    <name evidence="1" type="ORF">ELH90_36855</name>
</gene>
<name>A0A7M3DJ66_RHILE</name>
<comment type="caution">
    <text evidence="1">The sequence shown here is derived from an EMBL/GenBank/DDBJ whole genome shotgun (WGS) entry which is preliminary data.</text>
</comment>
<evidence type="ECO:0000313" key="1">
    <source>
        <dbReference type="EMBL" id="TAY41776.1"/>
    </source>
</evidence>
<sequence length="62" mass="6845">MFHSPVDFNNEIFERHADAWDDHTASYRAVLAALVASPASVSGEETAVRFGHPGIGLDNREY</sequence>
<dbReference type="RefSeq" id="WP_115156496.1">
    <property type="nucleotide sequence ID" value="NZ_SIOP01000006.1"/>
</dbReference>
<organism evidence="1 2">
    <name type="scientific">Rhizobium leguminosarum</name>
    <dbReference type="NCBI Taxonomy" id="384"/>
    <lineage>
        <taxon>Bacteria</taxon>
        <taxon>Pseudomonadati</taxon>
        <taxon>Pseudomonadota</taxon>
        <taxon>Alphaproteobacteria</taxon>
        <taxon>Hyphomicrobiales</taxon>
        <taxon>Rhizobiaceae</taxon>
        <taxon>Rhizobium/Agrobacterium group</taxon>
        <taxon>Rhizobium</taxon>
    </lineage>
</organism>
<reference evidence="1 2" key="1">
    <citation type="submission" date="2019-02" db="EMBL/GenBank/DDBJ databases">
        <title>The genomic architecture of introgression among sibling species of bacteria.</title>
        <authorList>
            <person name="Cavassim M.I.A."/>
            <person name="Moeskjaer S."/>
            <person name="Moslemi C."/>
            <person name="Fields B."/>
            <person name="Bachmann A."/>
            <person name="Vilhjalmsson B."/>
            <person name="Schierup M.H."/>
            <person name="Young J.P.W."/>
            <person name="Andersen S.U."/>
        </authorList>
    </citation>
    <scope>NUCLEOTIDE SEQUENCE [LARGE SCALE GENOMIC DNA]</scope>
    <source>
        <strain evidence="1 2">SM135B</strain>
    </source>
</reference>
<protein>
    <submittedName>
        <fullName evidence="1">Uncharacterized protein</fullName>
    </submittedName>
</protein>
<dbReference type="EMBL" id="SIOP01000006">
    <property type="protein sequence ID" value="TAY41776.1"/>
    <property type="molecule type" value="Genomic_DNA"/>
</dbReference>
<evidence type="ECO:0000313" key="2">
    <source>
        <dbReference type="Proteomes" id="UP000292974"/>
    </source>
</evidence>
<proteinExistence type="predicted"/>